<organism evidence="9 10">
    <name type="scientific">Aeromicrobium ginsengisoli</name>
    <dbReference type="NCBI Taxonomy" id="363867"/>
    <lineage>
        <taxon>Bacteria</taxon>
        <taxon>Bacillati</taxon>
        <taxon>Actinomycetota</taxon>
        <taxon>Actinomycetes</taxon>
        <taxon>Propionibacteriales</taxon>
        <taxon>Nocardioidaceae</taxon>
        <taxon>Aeromicrobium</taxon>
    </lineage>
</organism>
<dbReference type="Gene3D" id="2.60.40.2700">
    <property type="match status" value="1"/>
</dbReference>
<evidence type="ECO:0000313" key="10">
    <source>
        <dbReference type="Proteomes" id="UP000380867"/>
    </source>
</evidence>
<evidence type="ECO:0000259" key="8">
    <source>
        <dbReference type="Pfam" id="PF00082"/>
    </source>
</evidence>
<evidence type="ECO:0000256" key="7">
    <source>
        <dbReference type="SAM" id="MobiDB-lite"/>
    </source>
</evidence>
<dbReference type="Gene3D" id="3.40.50.200">
    <property type="entry name" value="Peptidase S8/S53 domain"/>
    <property type="match status" value="1"/>
</dbReference>
<evidence type="ECO:0000256" key="1">
    <source>
        <dbReference type="ARBA" id="ARBA00011073"/>
    </source>
</evidence>
<dbReference type="InterPro" id="IPR000209">
    <property type="entry name" value="Peptidase_S8/S53_dom"/>
</dbReference>
<dbReference type="PROSITE" id="PS51892">
    <property type="entry name" value="SUBTILASE"/>
    <property type="match status" value="1"/>
</dbReference>
<protein>
    <submittedName>
        <fullName evidence="9">S8 family serine peptidase</fullName>
    </submittedName>
</protein>
<dbReference type="EMBL" id="SDPQ02000002">
    <property type="protein sequence ID" value="KAA1397350.1"/>
    <property type="molecule type" value="Genomic_DNA"/>
</dbReference>
<feature type="active site" description="Charge relay system" evidence="5">
    <location>
        <position position="306"/>
    </location>
</feature>
<sequence>MPVDDPYFSKQWNVWDSASKSPAGGYSVKAPSLWRVTRGSDSVRVAVLDTGILPHPDLDGQTVPGYDMISADSPLALKNAGDGDGRDPNPSDPGDWATRGFCYRNSPAYPSSWHGTFVAGQIAAKADNGLGITGVAPGVKIQPVRVLGHCGGWDSDIIAGMTWASGGHVDGITDQTADEKARVVNLSLGYTYDTKAERDEFCTPYAAAASAARDRGSVLVAAAGNDGANANLAVPASCSGFYSVGATSGRGFSASYSNIGSSVDFSAPGGDMLVEGTADGIVSLGNSGQTGAVADGWKYVRYEGTSMAAPQISAAAALLYSLGTTQVNDIGDELRALMRPHRPYSSTYARKAIKYDGRTYYINLNCSGNDWCGAGTLDLSRAEVPLGPPVVVGKPTIGEPLTVTRGPWVRVPAHVSYEWYRDGVQFYNQGAGSYSPTRDDVGHTFSVRIAPGTYAFARFTSMSEPTVPVADGPTVTMTGLPETFRYGSTQTVTVTAKDGDVPADGMVEIRRGTVVLAKGATTNGVATIAIPGTAWLRGQNAVRAAFVGADSAASSSKSYPDVLIALPTSVSTSLPTSVRYTSRATLVMKVNVPGVLAPTGPVRVYDGSKRIVSTVLYSSQKGTRSILLPRLSKGYHDIKVSFGGDQYVANKVSAVRRIRSY</sequence>
<proteinExistence type="inferred from homology"/>
<dbReference type="GO" id="GO:0006508">
    <property type="term" value="P:proteolysis"/>
    <property type="evidence" value="ECO:0007669"/>
    <property type="project" value="UniProtKB-KW"/>
</dbReference>
<dbReference type="InterPro" id="IPR023827">
    <property type="entry name" value="Peptidase_S8_Asp-AS"/>
</dbReference>
<dbReference type="InterPro" id="IPR022398">
    <property type="entry name" value="Peptidase_S8_His-AS"/>
</dbReference>
<feature type="active site" description="Charge relay system" evidence="5">
    <location>
        <position position="114"/>
    </location>
</feature>
<dbReference type="InterPro" id="IPR051048">
    <property type="entry name" value="Peptidase_S8/S53_subtilisin"/>
</dbReference>
<dbReference type="OrthoDB" id="5240813at2"/>
<dbReference type="PROSITE" id="PS00137">
    <property type="entry name" value="SUBTILASE_HIS"/>
    <property type="match status" value="1"/>
</dbReference>
<dbReference type="AlphaFoldDB" id="A0A5M4FDS3"/>
<dbReference type="PROSITE" id="PS00136">
    <property type="entry name" value="SUBTILASE_ASP"/>
    <property type="match status" value="1"/>
</dbReference>
<dbReference type="RefSeq" id="WP_149688806.1">
    <property type="nucleotide sequence ID" value="NZ_SDPQ02000002.1"/>
</dbReference>
<dbReference type="Gene3D" id="2.60.40.10">
    <property type="entry name" value="Immunoglobulins"/>
    <property type="match status" value="2"/>
</dbReference>
<dbReference type="PROSITE" id="PS00138">
    <property type="entry name" value="SUBTILASE_SER"/>
    <property type="match status" value="1"/>
</dbReference>
<dbReference type="InterPro" id="IPR013783">
    <property type="entry name" value="Ig-like_fold"/>
</dbReference>
<dbReference type="Proteomes" id="UP000380867">
    <property type="component" value="Unassembled WGS sequence"/>
</dbReference>
<name>A0A5M4FDS3_9ACTN</name>
<comment type="similarity">
    <text evidence="1 5 6">Belongs to the peptidase S8 family.</text>
</comment>
<evidence type="ECO:0000256" key="6">
    <source>
        <dbReference type="RuleBase" id="RU003355"/>
    </source>
</evidence>
<accession>A0A5M4FDS3</accession>
<keyword evidence="3 5" id="KW-0378">Hydrolase</keyword>
<evidence type="ECO:0000256" key="3">
    <source>
        <dbReference type="ARBA" id="ARBA00022801"/>
    </source>
</evidence>
<feature type="region of interest" description="Disordered" evidence="7">
    <location>
        <begin position="77"/>
        <end position="97"/>
    </location>
</feature>
<comment type="caution">
    <text evidence="9">The sequence shown here is derived from an EMBL/GenBank/DDBJ whole genome shotgun (WGS) entry which is preliminary data.</text>
</comment>
<keyword evidence="10" id="KW-1185">Reference proteome</keyword>
<reference evidence="9" key="1">
    <citation type="submission" date="2019-09" db="EMBL/GenBank/DDBJ databases">
        <authorList>
            <person name="Li J."/>
        </authorList>
    </citation>
    <scope>NUCLEOTIDE SEQUENCE [LARGE SCALE GENOMIC DNA]</scope>
    <source>
        <strain evidence="9">JCM 14732</strain>
    </source>
</reference>
<evidence type="ECO:0000313" key="9">
    <source>
        <dbReference type="EMBL" id="KAA1397350.1"/>
    </source>
</evidence>
<evidence type="ECO:0000256" key="4">
    <source>
        <dbReference type="ARBA" id="ARBA00022825"/>
    </source>
</evidence>
<dbReference type="PANTHER" id="PTHR43399:SF4">
    <property type="entry name" value="CELL WALL-ASSOCIATED PROTEASE"/>
    <property type="match status" value="1"/>
</dbReference>
<dbReference type="Pfam" id="PF00082">
    <property type="entry name" value="Peptidase_S8"/>
    <property type="match status" value="1"/>
</dbReference>
<dbReference type="GO" id="GO:0005975">
    <property type="term" value="P:carbohydrate metabolic process"/>
    <property type="evidence" value="ECO:0007669"/>
    <property type="project" value="UniProtKB-ARBA"/>
</dbReference>
<dbReference type="GO" id="GO:0004252">
    <property type="term" value="F:serine-type endopeptidase activity"/>
    <property type="evidence" value="ECO:0007669"/>
    <property type="project" value="UniProtKB-UniRule"/>
</dbReference>
<keyword evidence="4 5" id="KW-0720">Serine protease</keyword>
<gene>
    <name evidence="9" type="ORF">ESP70_008150</name>
</gene>
<dbReference type="PRINTS" id="PR00723">
    <property type="entry name" value="SUBTILISIN"/>
</dbReference>
<dbReference type="PANTHER" id="PTHR43399">
    <property type="entry name" value="SUBTILISIN-RELATED"/>
    <property type="match status" value="1"/>
</dbReference>
<dbReference type="InterPro" id="IPR036852">
    <property type="entry name" value="Peptidase_S8/S53_dom_sf"/>
</dbReference>
<feature type="active site" description="Charge relay system" evidence="5">
    <location>
        <position position="49"/>
    </location>
</feature>
<dbReference type="SUPFAM" id="SSF52743">
    <property type="entry name" value="Subtilisin-like"/>
    <property type="match status" value="1"/>
</dbReference>
<feature type="domain" description="Peptidase S8/S53" evidence="8">
    <location>
        <begin position="42"/>
        <end position="321"/>
    </location>
</feature>
<evidence type="ECO:0000256" key="2">
    <source>
        <dbReference type="ARBA" id="ARBA00022670"/>
    </source>
</evidence>
<evidence type="ECO:0000256" key="5">
    <source>
        <dbReference type="PROSITE-ProRule" id="PRU01240"/>
    </source>
</evidence>
<dbReference type="InterPro" id="IPR023828">
    <property type="entry name" value="Peptidase_S8_Ser-AS"/>
</dbReference>
<dbReference type="InterPro" id="IPR015500">
    <property type="entry name" value="Peptidase_S8_subtilisin-rel"/>
</dbReference>
<keyword evidence="2 5" id="KW-0645">Protease</keyword>